<dbReference type="GO" id="GO:0035485">
    <property type="term" value="F:adenine/guanine mispair binding"/>
    <property type="evidence" value="ECO:0007669"/>
    <property type="project" value="TreeGrafter"/>
</dbReference>
<dbReference type="GO" id="GO:0032357">
    <property type="term" value="F:oxidized purine DNA binding"/>
    <property type="evidence" value="ECO:0007669"/>
    <property type="project" value="TreeGrafter"/>
</dbReference>
<keyword evidence="7" id="KW-0408">Iron</keyword>
<dbReference type="InterPro" id="IPR003265">
    <property type="entry name" value="HhH-GPD_domain"/>
</dbReference>
<keyword evidence="10" id="KW-0326">Glycosidase</keyword>
<proteinExistence type="inferred from homology"/>
<protein>
    <submittedName>
        <fullName evidence="12">Unannotated protein</fullName>
    </submittedName>
</protein>
<dbReference type="SMART" id="SM00525">
    <property type="entry name" value="FES"/>
    <property type="match status" value="1"/>
</dbReference>
<dbReference type="EMBL" id="CAEZTM010000008">
    <property type="protein sequence ID" value="CAB4564099.1"/>
    <property type="molecule type" value="Genomic_DNA"/>
</dbReference>
<evidence type="ECO:0000259" key="11">
    <source>
        <dbReference type="SMART" id="SM00478"/>
    </source>
</evidence>
<evidence type="ECO:0000256" key="4">
    <source>
        <dbReference type="ARBA" id="ARBA00022723"/>
    </source>
</evidence>
<evidence type="ECO:0000256" key="10">
    <source>
        <dbReference type="ARBA" id="ARBA00023295"/>
    </source>
</evidence>
<dbReference type="EMBL" id="CAEZVY010000010">
    <property type="protein sequence ID" value="CAB4635670.1"/>
    <property type="molecule type" value="Genomic_DNA"/>
</dbReference>
<feature type="domain" description="HhH-GPD" evidence="11">
    <location>
        <begin position="33"/>
        <end position="187"/>
    </location>
</feature>
<evidence type="ECO:0000256" key="8">
    <source>
        <dbReference type="ARBA" id="ARBA00023014"/>
    </source>
</evidence>
<accession>A0A6J6DMC2</accession>
<gene>
    <name evidence="12" type="ORF">UFOPK1684_00307</name>
    <name evidence="13" type="ORF">UFOPK2158_00167</name>
</gene>
<dbReference type="Gene3D" id="1.10.340.30">
    <property type="entry name" value="Hypothetical protein, domain 2"/>
    <property type="match status" value="1"/>
</dbReference>
<dbReference type="AlphaFoldDB" id="A0A6J6DMC2"/>
<sequence length="291" mass="32231">MNRVLSWFELNRRDLPWRKPEAGPWGVLVSEVMLQQTPVSRVLPVYEYWLSRWPTPAHLATESLIEVLRAWDRMGYPRRAQRLHEAAQIIVSDHDGTVPHDLHALLALPGVGDYTARAVRCFAWGLPEAVVDTNVRRVVARAQGGQGEAGPPREVADRAGVSTLLNTLTDAASQCAGVAGLMELGAIVCKARAPECSACPLANLCQWRLAGYPPYEGATATKQARFEGSDRQVRGIILRELRSSDTPVPGAFLRTLWVEEEQFERSLQSLLDDGLIERAPDERDGYRISGS</sequence>
<dbReference type="GO" id="GO:0000701">
    <property type="term" value="F:purine-specific mismatch base pair DNA N-glycosylase activity"/>
    <property type="evidence" value="ECO:0007669"/>
    <property type="project" value="TreeGrafter"/>
</dbReference>
<dbReference type="GO" id="GO:0006298">
    <property type="term" value="P:mismatch repair"/>
    <property type="evidence" value="ECO:0007669"/>
    <property type="project" value="TreeGrafter"/>
</dbReference>
<organism evidence="12">
    <name type="scientific">freshwater metagenome</name>
    <dbReference type="NCBI Taxonomy" id="449393"/>
    <lineage>
        <taxon>unclassified sequences</taxon>
        <taxon>metagenomes</taxon>
        <taxon>ecological metagenomes</taxon>
    </lineage>
</organism>
<keyword evidence="9" id="KW-0234">DNA repair</keyword>
<dbReference type="InterPro" id="IPR023170">
    <property type="entry name" value="HhH_base_excis_C"/>
</dbReference>
<dbReference type="FunFam" id="1.10.340.30:FF:000003">
    <property type="entry name" value="A/G-specific adenine glycosylase"/>
    <property type="match status" value="1"/>
</dbReference>
<keyword evidence="4" id="KW-0479">Metal-binding</keyword>
<dbReference type="Pfam" id="PF00730">
    <property type="entry name" value="HhH-GPD"/>
    <property type="match status" value="1"/>
</dbReference>
<dbReference type="CDD" id="cd00056">
    <property type="entry name" value="ENDO3c"/>
    <property type="match status" value="1"/>
</dbReference>
<evidence type="ECO:0000256" key="5">
    <source>
        <dbReference type="ARBA" id="ARBA00022763"/>
    </source>
</evidence>
<dbReference type="Gene3D" id="1.10.1670.10">
    <property type="entry name" value="Helix-hairpin-Helix base-excision DNA repair enzymes (C-terminal)"/>
    <property type="match status" value="1"/>
</dbReference>
<dbReference type="GO" id="GO:0046872">
    <property type="term" value="F:metal ion binding"/>
    <property type="evidence" value="ECO:0007669"/>
    <property type="project" value="UniProtKB-KW"/>
</dbReference>
<evidence type="ECO:0000256" key="6">
    <source>
        <dbReference type="ARBA" id="ARBA00022801"/>
    </source>
</evidence>
<keyword evidence="5" id="KW-0227">DNA damage</keyword>
<keyword evidence="8" id="KW-0411">Iron-sulfur</keyword>
<evidence type="ECO:0000256" key="9">
    <source>
        <dbReference type="ARBA" id="ARBA00023204"/>
    </source>
</evidence>
<evidence type="ECO:0000313" key="12">
    <source>
        <dbReference type="EMBL" id="CAB4564099.1"/>
    </source>
</evidence>
<dbReference type="GO" id="GO:0006284">
    <property type="term" value="P:base-excision repair"/>
    <property type="evidence" value="ECO:0007669"/>
    <property type="project" value="InterPro"/>
</dbReference>
<keyword evidence="6" id="KW-0378">Hydrolase</keyword>
<dbReference type="InterPro" id="IPR044298">
    <property type="entry name" value="MIG/MutY"/>
</dbReference>
<evidence type="ECO:0000256" key="2">
    <source>
        <dbReference type="ARBA" id="ARBA00008343"/>
    </source>
</evidence>
<evidence type="ECO:0000256" key="7">
    <source>
        <dbReference type="ARBA" id="ARBA00023004"/>
    </source>
</evidence>
<dbReference type="GO" id="GO:0051539">
    <property type="term" value="F:4 iron, 4 sulfur cluster binding"/>
    <property type="evidence" value="ECO:0007669"/>
    <property type="project" value="UniProtKB-KW"/>
</dbReference>
<comment type="similarity">
    <text evidence="2">Belongs to the Nth/MutY family.</text>
</comment>
<dbReference type="PANTHER" id="PTHR42944:SF1">
    <property type="entry name" value="ADENINE DNA GLYCOSYLASE"/>
    <property type="match status" value="1"/>
</dbReference>
<dbReference type="Pfam" id="PF10576">
    <property type="entry name" value="EndIII_4Fe-2S"/>
    <property type="match status" value="1"/>
</dbReference>
<dbReference type="InterPro" id="IPR003651">
    <property type="entry name" value="Endonuclease3_FeS-loop_motif"/>
</dbReference>
<dbReference type="SUPFAM" id="SSF48150">
    <property type="entry name" value="DNA-glycosylase"/>
    <property type="match status" value="1"/>
</dbReference>
<dbReference type="PANTHER" id="PTHR42944">
    <property type="entry name" value="ADENINE DNA GLYCOSYLASE"/>
    <property type="match status" value="1"/>
</dbReference>
<dbReference type="InterPro" id="IPR011257">
    <property type="entry name" value="DNA_glycosylase"/>
</dbReference>
<dbReference type="SMART" id="SM00478">
    <property type="entry name" value="ENDO3c"/>
    <property type="match status" value="1"/>
</dbReference>
<evidence type="ECO:0000313" key="13">
    <source>
        <dbReference type="EMBL" id="CAB4635670.1"/>
    </source>
</evidence>
<comment type="cofactor">
    <cofactor evidence="1">
        <name>[4Fe-4S] cluster</name>
        <dbReference type="ChEBI" id="CHEBI:49883"/>
    </cofactor>
</comment>
<evidence type="ECO:0000256" key="1">
    <source>
        <dbReference type="ARBA" id="ARBA00001966"/>
    </source>
</evidence>
<reference evidence="12" key="1">
    <citation type="submission" date="2020-05" db="EMBL/GenBank/DDBJ databases">
        <authorList>
            <person name="Chiriac C."/>
            <person name="Salcher M."/>
            <person name="Ghai R."/>
            <person name="Kavagutti S V."/>
        </authorList>
    </citation>
    <scope>NUCLEOTIDE SEQUENCE</scope>
</reference>
<evidence type="ECO:0000256" key="3">
    <source>
        <dbReference type="ARBA" id="ARBA00022485"/>
    </source>
</evidence>
<name>A0A6J6DMC2_9ZZZZ</name>
<dbReference type="GO" id="GO:0034039">
    <property type="term" value="F:8-oxo-7,8-dihydroguanine DNA N-glycosylase activity"/>
    <property type="evidence" value="ECO:0007669"/>
    <property type="project" value="TreeGrafter"/>
</dbReference>
<keyword evidence="3" id="KW-0004">4Fe-4S</keyword>